<dbReference type="InterPro" id="IPR021109">
    <property type="entry name" value="Peptidase_aspartic_dom_sf"/>
</dbReference>
<evidence type="ECO:0008006" key="3">
    <source>
        <dbReference type="Google" id="ProtNLM"/>
    </source>
</evidence>
<dbReference type="EMBL" id="CP031423">
    <property type="protein sequence ID" value="AZS36302.1"/>
    <property type="molecule type" value="Genomic_DNA"/>
</dbReference>
<dbReference type="KEGG" id="mlv:CVS47_00903"/>
<dbReference type="AlphaFoldDB" id="A0A3Q9IYC2"/>
<organism evidence="1 2">
    <name type="scientific">Microbacterium lemovicicum</name>
    <dbReference type="NCBI Taxonomy" id="1072463"/>
    <lineage>
        <taxon>Bacteria</taxon>
        <taxon>Bacillati</taxon>
        <taxon>Actinomycetota</taxon>
        <taxon>Actinomycetes</taxon>
        <taxon>Micrococcales</taxon>
        <taxon>Microbacteriaceae</taxon>
        <taxon>Microbacterium</taxon>
    </lineage>
</organism>
<sequence>MVRVIVAVELDLEPDPDVPEALMVSVVAEIDGVRQRLIVDTGGAHSALAEGDLSRMLVPAASGSDPGRGVFGVGDRGDSVEAAEMTIGGLRVDRPRFDVERLPAAPSLLGLDVLGAHRLDFLFSEAVLEFDGDRAVDERRDLVRSSRRHPYVQVRWGDVVADAIWDSGASISIVDRGFTRRHSGLFRPDGSSHGIDAGGSESAVDMVRMEAVTVGGRTFTPTIAGVADIAGIERPGDPPFDLILGMPVLRQADWALHLAEGWWGYR</sequence>
<name>A0A3Q9IYC2_9MICO</name>
<gene>
    <name evidence="1" type="ORF">CVS47_00903</name>
</gene>
<protein>
    <recommendedName>
        <fullName evidence="3">Peptidase A2 domain-containing protein</fullName>
    </recommendedName>
</protein>
<accession>A0A3Q9IYC2</accession>
<evidence type="ECO:0000313" key="1">
    <source>
        <dbReference type="EMBL" id="AZS36302.1"/>
    </source>
</evidence>
<dbReference type="Proteomes" id="UP000276888">
    <property type="component" value="Chromosome"/>
</dbReference>
<evidence type="ECO:0000313" key="2">
    <source>
        <dbReference type="Proteomes" id="UP000276888"/>
    </source>
</evidence>
<reference evidence="1 2" key="1">
    <citation type="submission" date="2018-08" db="EMBL/GenBank/DDBJ databases">
        <title>Microbacterium lemovicicum sp. nov., a bacterium isolated from a natural uranium-rich soil.</title>
        <authorList>
            <person name="ORTET P."/>
        </authorList>
    </citation>
    <scope>NUCLEOTIDE SEQUENCE [LARGE SCALE GENOMIC DNA]</scope>
    <source>
        <strain evidence="1 2">Viu22</strain>
    </source>
</reference>
<dbReference type="Gene3D" id="2.40.70.10">
    <property type="entry name" value="Acid Proteases"/>
    <property type="match status" value="2"/>
</dbReference>
<proteinExistence type="predicted"/>
<keyword evidence="2" id="KW-1185">Reference proteome</keyword>
<dbReference type="SUPFAM" id="SSF50630">
    <property type="entry name" value="Acid proteases"/>
    <property type="match status" value="1"/>
</dbReference>
<dbReference type="Pfam" id="PF13650">
    <property type="entry name" value="Asp_protease_2"/>
    <property type="match status" value="2"/>
</dbReference>